<dbReference type="EC" id="2.7.7.7" evidence="1"/>
<comment type="caution">
    <text evidence="1">The sequence shown here is derived from an EMBL/GenBank/DDBJ whole genome shotgun (WGS) entry which is preliminary data.</text>
</comment>
<dbReference type="PANTHER" id="PTHR38767">
    <property type="entry name" value="DNA POLYMERASE III SUBUNIT CHI"/>
    <property type="match status" value="1"/>
</dbReference>
<dbReference type="InterPro" id="IPR007459">
    <property type="entry name" value="DNA_pol3_chi"/>
</dbReference>
<dbReference type="SUPFAM" id="SSF102400">
    <property type="entry name" value="DNA polymerase III chi subunit"/>
    <property type="match status" value="1"/>
</dbReference>
<dbReference type="InterPro" id="IPR036768">
    <property type="entry name" value="PolIII_chi_sf"/>
</dbReference>
<keyword evidence="1" id="KW-0808">Transferase</keyword>
<dbReference type="NCBIfam" id="NF004347">
    <property type="entry name" value="PRK05728.1-4"/>
    <property type="match status" value="1"/>
</dbReference>
<reference evidence="1 2" key="1">
    <citation type="submission" date="2024-05" db="EMBL/GenBank/DDBJ databases">
        <title>Three bacterial strains, DH-69, EH-24, and ECK-19 isolated from coastal sediments.</title>
        <authorList>
            <person name="Ye Y.-Q."/>
            <person name="Du Z.-J."/>
        </authorList>
    </citation>
    <scope>NUCLEOTIDE SEQUENCE [LARGE SCALE GENOMIC DNA]</scope>
    <source>
        <strain evidence="1 2">ECK-19</strain>
    </source>
</reference>
<protein>
    <submittedName>
        <fullName evidence="1">DNA polymerase III subunit chi</fullName>
        <ecNumber evidence="1">2.7.7.7</ecNumber>
    </submittedName>
</protein>
<dbReference type="Proteomes" id="UP001560685">
    <property type="component" value="Unassembled WGS sequence"/>
</dbReference>
<dbReference type="EMBL" id="JBEHZE010000001">
    <property type="protein sequence ID" value="MEX6633673.1"/>
    <property type="molecule type" value="Genomic_DNA"/>
</dbReference>
<dbReference type="PANTHER" id="PTHR38767:SF1">
    <property type="entry name" value="DNA POLYMERASE III SUBUNIT CHI"/>
    <property type="match status" value="1"/>
</dbReference>
<evidence type="ECO:0000313" key="2">
    <source>
        <dbReference type="Proteomes" id="UP001560685"/>
    </source>
</evidence>
<sequence length="149" mass="16914">MTEVLFYHLERGGVEGVLPDLLEKTLGRGWRAVVRTVSRERVNMLDNHLWVYRDESFLPHAGTGEGVDQPVWLTDGEDVPNKAELLFLIDGAKAEATALGNFIRCVTIFDGRDDEALSDARKFWKETKAAGHDVAYWRQSPEGRWEKQA</sequence>
<keyword evidence="2" id="KW-1185">Reference proteome</keyword>
<accession>A0ABV3Z5E4</accession>
<dbReference type="RefSeq" id="WP_369313653.1">
    <property type="nucleotide sequence ID" value="NZ_JBEHZE010000001.1"/>
</dbReference>
<dbReference type="Pfam" id="PF04364">
    <property type="entry name" value="DNA_pol3_chi"/>
    <property type="match status" value="1"/>
</dbReference>
<organism evidence="1 2">
    <name type="scientific">Hyphococcus lacteus</name>
    <dbReference type="NCBI Taxonomy" id="3143536"/>
    <lineage>
        <taxon>Bacteria</taxon>
        <taxon>Pseudomonadati</taxon>
        <taxon>Pseudomonadota</taxon>
        <taxon>Alphaproteobacteria</taxon>
        <taxon>Parvularculales</taxon>
        <taxon>Parvularculaceae</taxon>
        <taxon>Hyphococcus</taxon>
    </lineage>
</organism>
<keyword evidence="1" id="KW-0548">Nucleotidyltransferase</keyword>
<name>A0ABV3Z5E4_9PROT</name>
<dbReference type="Gene3D" id="3.40.50.10110">
    <property type="entry name" value="DNA polymerase III subunit chi"/>
    <property type="match status" value="1"/>
</dbReference>
<evidence type="ECO:0000313" key="1">
    <source>
        <dbReference type="EMBL" id="MEX6633673.1"/>
    </source>
</evidence>
<gene>
    <name evidence="1" type="ORF">ABFZ84_08920</name>
</gene>
<dbReference type="GO" id="GO:0003887">
    <property type="term" value="F:DNA-directed DNA polymerase activity"/>
    <property type="evidence" value="ECO:0007669"/>
    <property type="project" value="UniProtKB-EC"/>
</dbReference>
<proteinExistence type="predicted"/>